<accession>A0A2S8BEY2</accession>
<dbReference type="AlphaFoldDB" id="A0A2S8BEY2"/>
<gene>
    <name evidence="1" type="ORF">C1Y40_04632</name>
</gene>
<name>A0A2S8BEY2_9MYCO</name>
<evidence type="ECO:0000313" key="1">
    <source>
        <dbReference type="EMBL" id="PQM45206.1"/>
    </source>
</evidence>
<protein>
    <submittedName>
        <fullName evidence="1">Uncharacterized protein</fullName>
    </submittedName>
</protein>
<comment type="caution">
    <text evidence="1">The sequence shown here is derived from an EMBL/GenBank/DDBJ whole genome shotgun (WGS) entry which is preliminary data.</text>
</comment>
<organism evidence="1 2">
    <name type="scientific">Mycobacterium talmoniae</name>
    <dbReference type="NCBI Taxonomy" id="1858794"/>
    <lineage>
        <taxon>Bacteria</taxon>
        <taxon>Bacillati</taxon>
        <taxon>Actinomycetota</taxon>
        <taxon>Actinomycetes</taxon>
        <taxon>Mycobacteriales</taxon>
        <taxon>Mycobacteriaceae</taxon>
        <taxon>Mycobacterium</taxon>
    </lineage>
</organism>
<sequence length="148" mass="15761">MHACVAPVMPQAQPCQVLGRFDPRADLVGVADAGVVDFEPREINAILKRKFHVRVVQLQLAVALAEVAPVLADGALGGGVGAAAVCLEVAVVGVRLAGRMLRESDHVRVRHPLVVRVGHECASVKMPEAFQVIWKVPLVSDTLPPKLT</sequence>
<proteinExistence type="predicted"/>
<reference evidence="1 2" key="1">
    <citation type="journal article" date="2017" name="Int. J. Syst. Evol. Microbiol.">
        <title>Mycobacterium talmoniae sp. nov., a slowly growing mycobacterium isolated from human respiratory samples.</title>
        <authorList>
            <person name="Davidson R.M."/>
            <person name="DeGroote M.A."/>
            <person name="Marola J.L."/>
            <person name="Buss S."/>
            <person name="Jones V."/>
            <person name="McNeil M.R."/>
            <person name="Freifeld A.G."/>
            <person name="Elaine Epperson L."/>
            <person name="Hasan N.A."/>
            <person name="Jackson M."/>
            <person name="Iwen P.C."/>
            <person name="Salfinger M."/>
            <person name="Strong M."/>
        </authorList>
    </citation>
    <scope>NUCLEOTIDE SEQUENCE [LARGE SCALE GENOMIC DNA]</scope>
    <source>
        <strain evidence="1 2">ATCC BAA-2683</strain>
    </source>
</reference>
<evidence type="ECO:0000313" key="2">
    <source>
        <dbReference type="Proteomes" id="UP000238296"/>
    </source>
</evidence>
<dbReference type="Proteomes" id="UP000238296">
    <property type="component" value="Unassembled WGS sequence"/>
</dbReference>
<dbReference type="EMBL" id="PPEA01000660">
    <property type="protein sequence ID" value="PQM45206.1"/>
    <property type="molecule type" value="Genomic_DNA"/>
</dbReference>